<dbReference type="OrthoDB" id="5987412at2759"/>
<reference evidence="1" key="1">
    <citation type="submission" date="2020-04" db="EMBL/GenBank/DDBJ databases">
        <authorList>
            <person name="Alioto T."/>
            <person name="Alioto T."/>
            <person name="Gomez Garrido J."/>
        </authorList>
    </citation>
    <scope>NUCLEOTIDE SEQUENCE</scope>
    <source>
        <strain evidence="1">A484AB</strain>
    </source>
</reference>
<feature type="non-terminal residue" evidence="1">
    <location>
        <position position="340"/>
    </location>
</feature>
<protein>
    <submittedName>
        <fullName evidence="1">Uncharacterized protein</fullName>
    </submittedName>
</protein>
<dbReference type="Proteomes" id="UP001152795">
    <property type="component" value="Unassembled WGS sequence"/>
</dbReference>
<organism evidence="1 2">
    <name type="scientific">Paramuricea clavata</name>
    <name type="common">Red gorgonian</name>
    <name type="synonym">Violescent sea-whip</name>
    <dbReference type="NCBI Taxonomy" id="317549"/>
    <lineage>
        <taxon>Eukaryota</taxon>
        <taxon>Metazoa</taxon>
        <taxon>Cnidaria</taxon>
        <taxon>Anthozoa</taxon>
        <taxon>Octocorallia</taxon>
        <taxon>Malacalcyonacea</taxon>
        <taxon>Plexauridae</taxon>
        <taxon>Paramuricea</taxon>
    </lineage>
</organism>
<sequence>MSASQETCPFCEKGFGSEETVVIGKKGADGINNASDKRGDNIIVAPKTRVQKSCCANYINQNYIDLHKKTNQLECTPSVVKRSARVSVGPYDSSTDCLYCGNKVVKFKFGVKNDDYGCVKTDCFADTILSICKTRADEWAFTVQGRVQYYGGDLHAADCLYHRSCDINFRTLRDIPKQHRVGPSENKRCRKLGRPRDTDQEEAFFRMCAFFEDNDEEQLSITDLANKMEEYLHESECGAYGNQYLKCQLMKHYGDSIFVAEGDGLQDIVTFRERTGRILRGYFHLPKKEDEEAQKRDIIETAARLIKSDIKCMVTPVSDEYPKTCKLKLEPSLEFVPESL</sequence>
<evidence type="ECO:0000313" key="1">
    <source>
        <dbReference type="EMBL" id="CAB4031682.1"/>
    </source>
</evidence>
<name>A0A6S7KZ68_PARCT</name>
<dbReference type="AlphaFoldDB" id="A0A6S7KZ68"/>
<dbReference type="EMBL" id="CACRXK020017823">
    <property type="protein sequence ID" value="CAB4031682.1"/>
    <property type="molecule type" value="Genomic_DNA"/>
</dbReference>
<evidence type="ECO:0000313" key="2">
    <source>
        <dbReference type="Proteomes" id="UP001152795"/>
    </source>
</evidence>
<gene>
    <name evidence="1" type="ORF">PACLA_8A010065</name>
</gene>
<accession>A0A6S7KZ68</accession>
<keyword evidence="2" id="KW-1185">Reference proteome</keyword>
<comment type="caution">
    <text evidence="1">The sequence shown here is derived from an EMBL/GenBank/DDBJ whole genome shotgun (WGS) entry which is preliminary data.</text>
</comment>
<proteinExistence type="predicted"/>